<evidence type="ECO:0000256" key="4">
    <source>
        <dbReference type="ARBA" id="ARBA00010416"/>
    </source>
</evidence>
<evidence type="ECO:0000256" key="12">
    <source>
        <dbReference type="ARBA" id="ARBA00022960"/>
    </source>
</evidence>
<dbReference type="HAMAP" id="MF_00639">
    <property type="entry name" value="MurD"/>
    <property type="match status" value="1"/>
</dbReference>
<dbReference type="Gene3D" id="3.90.190.20">
    <property type="entry name" value="Mur ligase, C-terminal domain"/>
    <property type="match status" value="1"/>
</dbReference>
<dbReference type="SUPFAM" id="SSF53244">
    <property type="entry name" value="MurD-like peptide ligases, peptide-binding domain"/>
    <property type="match status" value="1"/>
</dbReference>
<evidence type="ECO:0000256" key="10">
    <source>
        <dbReference type="ARBA" id="ARBA00022741"/>
    </source>
</evidence>
<dbReference type="Gene3D" id="3.40.1190.10">
    <property type="entry name" value="Mur-like, catalytic domain"/>
    <property type="match status" value="1"/>
</dbReference>
<dbReference type="PANTHER" id="PTHR43692">
    <property type="entry name" value="UDP-N-ACETYLMURAMOYLALANINE--D-GLUTAMATE LIGASE"/>
    <property type="match status" value="1"/>
</dbReference>
<sequence>MYENKNVLIFGFGVTGKSALKCMDELNANIYVYDANGNYNDDFNIDFKIFKNEDLDKIDFIIKSPGINPDNEILNLARDKNIKIVSDIEIAYEITKCKNLIAITGTNGKTTTTTLVTNILSSVNKTYCVGNIGVGILDIALSAEENDYIVIEASSFQLADTINFRPRISAITNVTSDHLDWHGNVENYREAKCNVFKNQKDNDITILNYNSAFLRDLKLNKNVLYFSTEDINRSGAYLDNDKIYFRDLDNKEEFIINLADIRIPGMHNVENVLAAISIAKSLKIDSDIIKESIMNFLGVENRIEFVRELNKVKYYNDSKGTNPDSTIMAIKAMDDNLILIAGGYDKKADYSKMLEVGKEKIKHLILLGETAENIEKEAKPLGYDIYIVKDLNRAVDLSYNLAKKEDTVLLSPACASWDMYPSYEVRGEHFRKLVNSLGE</sequence>
<evidence type="ECO:0000256" key="16">
    <source>
        <dbReference type="ARBA" id="ARBA00030398"/>
    </source>
</evidence>
<evidence type="ECO:0000256" key="11">
    <source>
        <dbReference type="ARBA" id="ARBA00022840"/>
    </source>
</evidence>
<evidence type="ECO:0000256" key="9">
    <source>
        <dbReference type="ARBA" id="ARBA00022618"/>
    </source>
</evidence>
<proteinExistence type="inferred from homology"/>
<dbReference type="Pfam" id="PF02875">
    <property type="entry name" value="Mur_ligase_C"/>
    <property type="match status" value="1"/>
</dbReference>
<dbReference type="InterPro" id="IPR036615">
    <property type="entry name" value="Mur_ligase_C_dom_sf"/>
</dbReference>
<evidence type="ECO:0000256" key="13">
    <source>
        <dbReference type="ARBA" id="ARBA00022984"/>
    </source>
</evidence>
<organism evidence="23 24">
    <name type="scientific">Peptoniphilus stercorisuis</name>
    <dbReference type="NCBI Taxonomy" id="1436965"/>
    <lineage>
        <taxon>Bacteria</taxon>
        <taxon>Bacillati</taxon>
        <taxon>Bacillota</taxon>
        <taxon>Tissierellia</taxon>
        <taxon>Tissierellales</taxon>
        <taxon>Peptoniphilaceae</taxon>
        <taxon>Peptoniphilus</taxon>
    </lineage>
</organism>
<comment type="catalytic activity">
    <reaction evidence="18 19 20">
        <text>UDP-N-acetyl-alpha-D-muramoyl-L-alanine + D-glutamate + ATP = UDP-N-acetyl-alpha-D-muramoyl-L-alanyl-D-glutamate + ADP + phosphate + H(+)</text>
        <dbReference type="Rhea" id="RHEA:16429"/>
        <dbReference type="ChEBI" id="CHEBI:15378"/>
        <dbReference type="ChEBI" id="CHEBI:29986"/>
        <dbReference type="ChEBI" id="CHEBI:30616"/>
        <dbReference type="ChEBI" id="CHEBI:43474"/>
        <dbReference type="ChEBI" id="CHEBI:83898"/>
        <dbReference type="ChEBI" id="CHEBI:83900"/>
        <dbReference type="ChEBI" id="CHEBI:456216"/>
        <dbReference type="EC" id="6.3.2.9"/>
    </reaction>
</comment>
<dbReference type="EC" id="6.3.2.9" evidence="5 19"/>
<dbReference type="EMBL" id="JAGGLJ010000013">
    <property type="protein sequence ID" value="MBP2025829.1"/>
    <property type="molecule type" value="Genomic_DNA"/>
</dbReference>
<comment type="subcellular location">
    <subcellularLocation>
        <location evidence="2 19 20">Cytoplasm</location>
    </subcellularLocation>
</comment>
<evidence type="ECO:0000259" key="22">
    <source>
        <dbReference type="Pfam" id="PF08245"/>
    </source>
</evidence>
<keyword evidence="8 19" id="KW-0436">Ligase</keyword>
<comment type="function">
    <text evidence="1 19 20">Cell wall formation. Catalyzes the addition of glutamate to the nucleotide precursor UDP-N-acetylmuramoyl-L-alanine (UMA).</text>
</comment>
<dbReference type="SUPFAM" id="SSF53623">
    <property type="entry name" value="MurD-like peptide ligases, catalytic domain"/>
    <property type="match status" value="1"/>
</dbReference>
<feature type="domain" description="Mur ligase C-terminal" evidence="21">
    <location>
        <begin position="301"/>
        <end position="414"/>
    </location>
</feature>
<keyword evidence="15 19" id="KW-0961">Cell wall biogenesis/degradation</keyword>
<evidence type="ECO:0000256" key="20">
    <source>
        <dbReference type="RuleBase" id="RU003664"/>
    </source>
</evidence>
<keyword evidence="11 19" id="KW-0067">ATP-binding</keyword>
<dbReference type="Pfam" id="PF21799">
    <property type="entry name" value="MurD-like_N"/>
    <property type="match status" value="1"/>
</dbReference>
<comment type="similarity">
    <text evidence="4 19">Belongs to the MurCDEF family.</text>
</comment>
<evidence type="ECO:0000256" key="19">
    <source>
        <dbReference type="HAMAP-Rule" id="MF_00639"/>
    </source>
</evidence>
<dbReference type="GO" id="GO:0008764">
    <property type="term" value="F:UDP-N-acetylmuramoylalanine-D-glutamate ligase activity"/>
    <property type="evidence" value="ECO:0007669"/>
    <property type="project" value="UniProtKB-EC"/>
</dbReference>
<accession>A0ABS4KDI1</accession>
<evidence type="ECO:0000259" key="21">
    <source>
        <dbReference type="Pfam" id="PF02875"/>
    </source>
</evidence>
<dbReference type="NCBIfam" id="TIGR01087">
    <property type="entry name" value="murD"/>
    <property type="match status" value="1"/>
</dbReference>
<evidence type="ECO:0000256" key="17">
    <source>
        <dbReference type="ARBA" id="ARBA00032324"/>
    </source>
</evidence>
<comment type="caution">
    <text evidence="23">The sequence shown here is derived from an EMBL/GenBank/DDBJ whole genome shotgun (WGS) entry which is preliminary data.</text>
</comment>
<keyword evidence="24" id="KW-1185">Reference proteome</keyword>
<keyword evidence="12 19" id="KW-0133">Cell shape</keyword>
<keyword evidence="10 19" id="KW-0547">Nucleotide-binding</keyword>
<evidence type="ECO:0000256" key="5">
    <source>
        <dbReference type="ARBA" id="ARBA00012212"/>
    </source>
</evidence>
<evidence type="ECO:0000256" key="1">
    <source>
        <dbReference type="ARBA" id="ARBA00002734"/>
    </source>
</evidence>
<protein>
    <recommendedName>
        <fullName evidence="6 19">UDP-N-acetylmuramoylalanine--D-glutamate ligase</fullName>
        <ecNumber evidence="5 19">6.3.2.9</ecNumber>
    </recommendedName>
    <alternativeName>
        <fullName evidence="17 19">D-glutamic acid-adding enzyme</fullName>
    </alternativeName>
    <alternativeName>
        <fullName evidence="16 19">UDP-N-acetylmuramoyl-L-alanyl-D-glutamate synthetase</fullName>
    </alternativeName>
</protein>
<dbReference type="PANTHER" id="PTHR43692:SF1">
    <property type="entry name" value="UDP-N-ACETYLMURAMOYLALANINE--D-GLUTAMATE LIGASE"/>
    <property type="match status" value="1"/>
</dbReference>
<evidence type="ECO:0000256" key="3">
    <source>
        <dbReference type="ARBA" id="ARBA00004752"/>
    </source>
</evidence>
<keyword evidence="14 19" id="KW-0131">Cell cycle</keyword>
<evidence type="ECO:0000256" key="7">
    <source>
        <dbReference type="ARBA" id="ARBA00022490"/>
    </source>
</evidence>
<evidence type="ECO:0000256" key="15">
    <source>
        <dbReference type="ARBA" id="ARBA00023316"/>
    </source>
</evidence>
<evidence type="ECO:0000256" key="14">
    <source>
        <dbReference type="ARBA" id="ARBA00023306"/>
    </source>
</evidence>
<feature type="binding site" evidence="19">
    <location>
        <begin position="105"/>
        <end position="111"/>
    </location>
    <ligand>
        <name>ATP</name>
        <dbReference type="ChEBI" id="CHEBI:30616"/>
    </ligand>
</feature>
<evidence type="ECO:0000256" key="18">
    <source>
        <dbReference type="ARBA" id="ARBA00047632"/>
    </source>
</evidence>
<dbReference type="InterPro" id="IPR018109">
    <property type="entry name" value="Folylpolyglutamate_synth_CS"/>
</dbReference>
<dbReference type="RefSeq" id="WP_210061386.1">
    <property type="nucleotide sequence ID" value="NZ_JAGGLJ010000013.1"/>
</dbReference>
<gene>
    <name evidence="19" type="primary">murD</name>
    <name evidence="23" type="ORF">J2Z71_001378</name>
</gene>
<reference evidence="23 24" key="1">
    <citation type="submission" date="2021-03" db="EMBL/GenBank/DDBJ databases">
        <title>Genomic Encyclopedia of Type Strains, Phase IV (KMG-IV): sequencing the most valuable type-strain genomes for metagenomic binning, comparative biology and taxonomic classification.</title>
        <authorList>
            <person name="Goeker M."/>
        </authorList>
    </citation>
    <scope>NUCLEOTIDE SEQUENCE [LARGE SCALE GENOMIC DNA]</scope>
    <source>
        <strain evidence="23 24">DSM 27563</strain>
    </source>
</reference>
<dbReference type="PROSITE" id="PS01011">
    <property type="entry name" value="FOLYLPOLYGLU_SYNT_1"/>
    <property type="match status" value="1"/>
</dbReference>
<feature type="domain" description="Mur ligase central" evidence="22">
    <location>
        <begin position="103"/>
        <end position="278"/>
    </location>
</feature>
<dbReference type="InterPro" id="IPR013221">
    <property type="entry name" value="Mur_ligase_cen"/>
</dbReference>
<keyword evidence="13 19" id="KW-0573">Peptidoglycan synthesis</keyword>
<dbReference type="Pfam" id="PF08245">
    <property type="entry name" value="Mur_ligase_M"/>
    <property type="match status" value="1"/>
</dbReference>
<dbReference type="Proteomes" id="UP001519306">
    <property type="component" value="Unassembled WGS sequence"/>
</dbReference>
<evidence type="ECO:0000256" key="6">
    <source>
        <dbReference type="ARBA" id="ARBA00015655"/>
    </source>
</evidence>
<evidence type="ECO:0000313" key="24">
    <source>
        <dbReference type="Proteomes" id="UP001519306"/>
    </source>
</evidence>
<evidence type="ECO:0000256" key="8">
    <source>
        <dbReference type="ARBA" id="ARBA00022598"/>
    </source>
</evidence>
<comment type="pathway">
    <text evidence="3 19 20">Cell wall biogenesis; peptidoglycan biosynthesis.</text>
</comment>
<keyword evidence="9 19" id="KW-0132">Cell division</keyword>
<dbReference type="Gene3D" id="3.40.50.720">
    <property type="entry name" value="NAD(P)-binding Rossmann-like Domain"/>
    <property type="match status" value="1"/>
</dbReference>
<name>A0ABS4KDI1_9FIRM</name>
<dbReference type="InterPro" id="IPR036565">
    <property type="entry name" value="Mur-like_cat_sf"/>
</dbReference>
<evidence type="ECO:0000256" key="2">
    <source>
        <dbReference type="ARBA" id="ARBA00004496"/>
    </source>
</evidence>
<dbReference type="SUPFAM" id="SSF51984">
    <property type="entry name" value="MurCD N-terminal domain"/>
    <property type="match status" value="1"/>
</dbReference>
<dbReference type="InterPro" id="IPR005762">
    <property type="entry name" value="MurD"/>
</dbReference>
<evidence type="ECO:0000313" key="23">
    <source>
        <dbReference type="EMBL" id="MBP2025829.1"/>
    </source>
</evidence>
<dbReference type="InterPro" id="IPR004101">
    <property type="entry name" value="Mur_ligase_C"/>
</dbReference>
<keyword evidence="7 19" id="KW-0963">Cytoplasm</keyword>